<dbReference type="STRING" id="235985.SAMN05414137_15715"/>
<dbReference type="RefSeq" id="WP_042449479.1">
    <property type="nucleotide sequence ID" value="NZ_BBPN01000016.1"/>
</dbReference>
<name>A0A1H8B554_STRJI</name>
<gene>
    <name evidence="2" type="ORF">SAMN05414137_15715</name>
</gene>
<feature type="region of interest" description="Disordered" evidence="1">
    <location>
        <begin position="160"/>
        <end position="186"/>
    </location>
</feature>
<dbReference type="eggNOG" id="ENOG5031RDG">
    <property type="taxonomic scope" value="Bacteria"/>
</dbReference>
<feature type="compositionally biased region" description="Pro residues" evidence="1">
    <location>
        <begin position="1"/>
        <end position="13"/>
    </location>
</feature>
<sequence>MPVSPPDTPPPSQGQPDPGLRPRRRGPALSLLRGRPVTLLRLHAAAFLAIREPIPSSVPSPMTEAEAAWVRETAWTRHHRRIDGNYPHGFYRWCDCERGVCSNCVAGAHSTCATRAGARSTGPDSVTGPNGYSVPGALVIQADHQRPCSWICPCPCPTPEPTTGQEQRPTSRAAGKLRRTQAALFD</sequence>
<protein>
    <submittedName>
        <fullName evidence="2">Uncharacterized protein</fullName>
    </submittedName>
</protein>
<reference evidence="3" key="1">
    <citation type="submission" date="2016-10" db="EMBL/GenBank/DDBJ databases">
        <authorList>
            <person name="Varghese N."/>
        </authorList>
    </citation>
    <scope>NUCLEOTIDE SEQUENCE [LARGE SCALE GENOMIC DNA]</scope>
    <source>
        <strain evidence="3">DSM 45096 / BCRC 16803 / CGMCC 4.1857 / CIP 109030 / JCM 12277 / KCTC 19219 / NBRC 100920 / 33214</strain>
    </source>
</reference>
<feature type="region of interest" description="Disordered" evidence="1">
    <location>
        <begin position="1"/>
        <end position="26"/>
    </location>
</feature>
<evidence type="ECO:0000313" key="3">
    <source>
        <dbReference type="Proteomes" id="UP000183015"/>
    </source>
</evidence>
<dbReference type="Pfam" id="PF19761">
    <property type="entry name" value="DUF6248"/>
    <property type="match status" value="1"/>
</dbReference>
<evidence type="ECO:0000313" key="2">
    <source>
        <dbReference type="EMBL" id="SEM77873.1"/>
    </source>
</evidence>
<evidence type="ECO:0000256" key="1">
    <source>
        <dbReference type="SAM" id="MobiDB-lite"/>
    </source>
</evidence>
<accession>A0A1H8B554</accession>
<keyword evidence="3" id="KW-1185">Reference proteome</keyword>
<dbReference type="EMBL" id="FOAZ01000057">
    <property type="protein sequence ID" value="SEM77873.1"/>
    <property type="molecule type" value="Genomic_DNA"/>
</dbReference>
<proteinExistence type="predicted"/>
<dbReference type="InterPro" id="IPR046215">
    <property type="entry name" value="DUF6248"/>
</dbReference>
<dbReference type="AlphaFoldDB" id="A0A1H8B554"/>
<organism evidence="2 3">
    <name type="scientific">Streptacidiphilus jiangxiensis</name>
    <dbReference type="NCBI Taxonomy" id="235985"/>
    <lineage>
        <taxon>Bacteria</taxon>
        <taxon>Bacillati</taxon>
        <taxon>Actinomycetota</taxon>
        <taxon>Actinomycetes</taxon>
        <taxon>Kitasatosporales</taxon>
        <taxon>Streptomycetaceae</taxon>
        <taxon>Streptacidiphilus</taxon>
    </lineage>
</organism>
<dbReference type="OrthoDB" id="3255150at2"/>
<dbReference type="Proteomes" id="UP000183015">
    <property type="component" value="Unassembled WGS sequence"/>
</dbReference>